<keyword evidence="4" id="KW-1185">Reference proteome</keyword>
<dbReference type="Gene3D" id="3.30.1120.10">
    <property type="match status" value="1"/>
</dbReference>
<name>A0A9W9N4G8_9EURO</name>
<protein>
    <recommendedName>
        <fullName evidence="2">Sulfatase N-terminal domain-containing protein</fullName>
    </recommendedName>
</protein>
<dbReference type="CDD" id="cd16025">
    <property type="entry name" value="PAS_like"/>
    <property type="match status" value="1"/>
</dbReference>
<dbReference type="PANTHER" id="PTHR42693:SF33">
    <property type="entry name" value="ARYLSULFATASE"/>
    <property type="match status" value="1"/>
</dbReference>
<evidence type="ECO:0000313" key="3">
    <source>
        <dbReference type="EMBL" id="KAJ5212992.1"/>
    </source>
</evidence>
<dbReference type="EMBL" id="JAPQKQ010000001">
    <property type="protein sequence ID" value="KAJ5212992.1"/>
    <property type="molecule type" value="Genomic_DNA"/>
</dbReference>
<dbReference type="Pfam" id="PF00884">
    <property type="entry name" value="Sulfatase"/>
    <property type="match status" value="1"/>
</dbReference>
<feature type="domain" description="Sulfatase N-terminal" evidence="2">
    <location>
        <begin position="9"/>
        <end position="438"/>
    </location>
</feature>
<dbReference type="OrthoDB" id="103349at2759"/>
<organism evidence="3 4">
    <name type="scientific">Penicillium cf. viridicatum</name>
    <dbReference type="NCBI Taxonomy" id="2972119"/>
    <lineage>
        <taxon>Eukaryota</taxon>
        <taxon>Fungi</taxon>
        <taxon>Dikarya</taxon>
        <taxon>Ascomycota</taxon>
        <taxon>Pezizomycotina</taxon>
        <taxon>Eurotiomycetes</taxon>
        <taxon>Eurotiomycetidae</taxon>
        <taxon>Eurotiales</taxon>
        <taxon>Aspergillaceae</taxon>
        <taxon>Penicillium</taxon>
    </lineage>
</organism>
<reference evidence="3" key="2">
    <citation type="journal article" date="2023" name="IMA Fungus">
        <title>Comparative genomic study of the Penicillium genus elucidates a diverse pangenome and 15 lateral gene transfer events.</title>
        <authorList>
            <person name="Petersen C."/>
            <person name="Sorensen T."/>
            <person name="Nielsen M.R."/>
            <person name="Sondergaard T.E."/>
            <person name="Sorensen J.L."/>
            <person name="Fitzpatrick D.A."/>
            <person name="Frisvad J.C."/>
            <person name="Nielsen K.L."/>
        </authorList>
    </citation>
    <scope>NUCLEOTIDE SEQUENCE</scope>
    <source>
        <strain evidence="3">IBT 20477</strain>
    </source>
</reference>
<evidence type="ECO:0000313" key="4">
    <source>
        <dbReference type="Proteomes" id="UP001150942"/>
    </source>
</evidence>
<evidence type="ECO:0000256" key="1">
    <source>
        <dbReference type="ARBA" id="ARBA00008779"/>
    </source>
</evidence>
<reference evidence="3" key="1">
    <citation type="submission" date="2022-11" db="EMBL/GenBank/DDBJ databases">
        <authorList>
            <person name="Petersen C."/>
        </authorList>
    </citation>
    <scope>NUCLEOTIDE SEQUENCE</scope>
    <source>
        <strain evidence="3">IBT 20477</strain>
    </source>
</reference>
<proteinExistence type="inferred from homology"/>
<dbReference type="AlphaFoldDB" id="A0A9W9N4G8"/>
<dbReference type="InterPro" id="IPR000917">
    <property type="entry name" value="Sulfatase_N"/>
</dbReference>
<dbReference type="PANTHER" id="PTHR42693">
    <property type="entry name" value="ARYLSULFATASE FAMILY MEMBER"/>
    <property type="match status" value="1"/>
</dbReference>
<comment type="similarity">
    <text evidence="1">Belongs to the sulfatase family.</text>
</comment>
<dbReference type="InterPro" id="IPR017850">
    <property type="entry name" value="Alkaline_phosphatase_core_sf"/>
</dbReference>
<dbReference type="InterPro" id="IPR050738">
    <property type="entry name" value="Sulfatase"/>
</dbReference>
<gene>
    <name evidence="3" type="ORF">N7449_000161</name>
</gene>
<dbReference type="SUPFAM" id="SSF53649">
    <property type="entry name" value="Alkaline phosphatase-like"/>
    <property type="match status" value="1"/>
</dbReference>
<comment type="caution">
    <text evidence="3">The sequence shown here is derived from an EMBL/GenBank/DDBJ whole genome shotgun (WGS) entry which is preliminary data.</text>
</comment>
<dbReference type="GO" id="GO:0004065">
    <property type="term" value="F:arylsulfatase activity"/>
    <property type="evidence" value="ECO:0007669"/>
    <property type="project" value="TreeGrafter"/>
</dbReference>
<dbReference type="Proteomes" id="UP001150942">
    <property type="component" value="Unassembled WGS sequence"/>
</dbReference>
<accession>A0A9W9N4G8</accession>
<evidence type="ECO:0000259" key="2">
    <source>
        <dbReference type="Pfam" id="PF00884"/>
    </source>
</evidence>
<dbReference type="Gene3D" id="3.40.720.10">
    <property type="entry name" value="Alkaline Phosphatase, subunit A"/>
    <property type="match status" value="1"/>
</dbReference>
<sequence>MTPPRGKKPNFLIIVADDLGFSDLGSYGSEIATPNLDKLASGGIRFSNFHTASACSPTRSMLFSGTDNHIAGLGQMMEHMLAHEDYFKDKPGYEGYLNWRVAALSEILQDSGYLNIMSGKWHLGLTKELAPCSRGFDKVFAFLPGSGNHYGYEPQLDSDEFYIPFLNTDGHWMEGDKFLDRKTDLPANFYSTKSFTDKLIGFWDDRTEEERQKPFFSYLAFTAPHWPLQASPEKIQKYAGRYDAGPDALTQTRLENLKKLGLVPPHAEAAPPEGSLGKGWNEMADEEREKSAKSMEIFAAMVETIDDNVGRVLDYLESTGELDNTFVLFMSDNGAEGATLEAIPMMGGEETLGSIIEKYYDNSLENMGNRDSFIWYGPRWACAASAPLRGFKCWITEGGIRCPCIVRYPQFEQPDQAITHSFSTVMDILPTVLDLAGVPHPGTSFRGREVATPRGKSWTEHLGSSDLGKLTSSHHQSSQSELLTQDITPETTTIHGEDVHIHGWELFGCRAIREGYWKAIWMNKPRGKDDWELYNLQDDPSEINDLSRAQPDVLKKLVRHWEKYYAETGMVQTPVFGITKV</sequence>